<keyword evidence="2" id="KW-0472">Membrane</keyword>
<feature type="compositionally biased region" description="Polar residues" evidence="1">
    <location>
        <begin position="123"/>
        <end position="145"/>
    </location>
</feature>
<dbReference type="PROSITE" id="PS51257">
    <property type="entry name" value="PROKAR_LIPOPROTEIN"/>
    <property type="match status" value="1"/>
</dbReference>
<feature type="region of interest" description="Disordered" evidence="1">
    <location>
        <begin position="113"/>
        <end position="145"/>
    </location>
</feature>
<accession>A0ABR1J3T3</accession>
<evidence type="ECO:0000313" key="5">
    <source>
        <dbReference type="Proteomes" id="UP001498398"/>
    </source>
</evidence>
<keyword evidence="3" id="KW-0732">Signal</keyword>
<feature type="compositionally biased region" description="Low complexity" evidence="1">
    <location>
        <begin position="176"/>
        <end position="192"/>
    </location>
</feature>
<evidence type="ECO:0000313" key="4">
    <source>
        <dbReference type="EMBL" id="KAK7449226.1"/>
    </source>
</evidence>
<organism evidence="4 5">
    <name type="scientific">Marasmiellus scandens</name>
    <dbReference type="NCBI Taxonomy" id="2682957"/>
    <lineage>
        <taxon>Eukaryota</taxon>
        <taxon>Fungi</taxon>
        <taxon>Dikarya</taxon>
        <taxon>Basidiomycota</taxon>
        <taxon>Agaricomycotina</taxon>
        <taxon>Agaricomycetes</taxon>
        <taxon>Agaricomycetidae</taxon>
        <taxon>Agaricales</taxon>
        <taxon>Marasmiineae</taxon>
        <taxon>Omphalotaceae</taxon>
        <taxon>Marasmiellus</taxon>
    </lineage>
</organism>
<protein>
    <submittedName>
        <fullName evidence="4">Uncharacterized protein</fullName>
    </submittedName>
</protein>
<reference evidence="4 5" key="1">
    <citation type="submission" date="2024-01" db="EMBL/GenBank/DDBJ databases">
        <title>A draft genome for the cacao thread blight pathogen Marasmiellus scandens.</title>
        <authorList>
            <person name="Baruah I.K."/>
            <person name="Leung J."/>
            <person name="Bukari Y."/>
            <person name="Amoako-Attah I."/>
            <person name="Meinhardt L.W."/>
            <person name="Bailey B.A."/>
            <person name="Cohen S.P."/>
        </authorList>
    </citation>
    <scope>NUCLEOTIDE SEQUENCE [LARGE SCALE GENOMIC DNA]</scope>
    <source>
        <strain evidence="4 5">GH-19</strain>
    </source>
</reference>
<sequence length="446" mass="48648">MKLYLIIILTLTLLFCGCVPVKALSINPPISVVTQAVPVVVNWFREDEDPQKWYFAKVDFRGFSTVMVTNPGDQEGQLPITFFDHASFRLVAVQQQGQQPDLDHDKNFKTFDGITAVPPSKFSPPQKTTPAPHSPMTQAVSTTNEPIVSETTQTGSVGVSSLTTSATRVNTMGNVESSNPESPFPSSISEPSGTASTLSQNGSGSNTQTSLPHGTSQSAISSDRLGIPVIIAATVGGALLLLMPGIFFWLWRRRIYKKKLSAPSACTFNRDMMSRGVGKDHYCSDPERSQLELSIRSATVTGNISGPVSLITRSSVEKSSIFGEDNEGTVLAMSISEKVSLSPTSTNYQTQTQEATHIGKRSRPSAVLTDRQMYLQEQIIKLRQQMIIVTNSDDSGPSGCDDSKRSGASEIQRLWEQIKQLEEWMESDWALCLKNEVQMVGITSTA</sequence>
<feature type="chain" id="PRO_5046539221" evidence="3">
    <location>
        <begin position="24"/>
        <end position="446"/>
    </location>
</feature>
<evidence type="ECO:0000256" key="2">
    <source>
        <dbReference type="SAM" id="Phobius"/>
    </source>
</evidence>
<evidence type="ECO:0000256" key="3">
    <source>
        <dbReference type="SAM" id="SignalP"/>
    </source>
</evidence>
<keyword evidence="2" id="KW-1133">Transmembrane helix</keyword>
<dbReference type="EMBL" id="JBANRG010000036">
    <property type="protein sequence ID" value="KAK7449226.1"/>
    <property type="molecule type" value="Genomic_DNA"/>
</dbReference>
<comment type="caution">
    <text evidence="4">The sequence shown here is derived from an EMBL/GenBank/DDBJ whole genome shotgun (WGS) entry which is preliminary data.</text>
</comment>
<keyword evidence="5" id="KW-1185">Reference proteome</keyword>
<dbReference type="Proteomes" id="UP001498398">
    <property type="component" value="Unassembled WGS sequence"/>
</dbReference>
<evidence type="ECO:0000256" key="1">
    <source>
        <dbReference type="SAM" id="MobiDB-lite"/>
    </source>
</evidence>
<proteinExistence type="predicted"/>
<feature type="signal peptide" evidence="3">
    <location>
        <begin position="1"/>
        <end position="23"/>
    </location>
</feature>
<feature type="compositionally biased region" description="Polar residues" evidence="1">
    <location>
        <begin position="193"/>
        <end position="219"/>
    </location>
</feature>
<keyword evidence="2" id="KW-0812">Transmembrane</keyword>
<name>A0ABR1J3T3_9AGAR</name>
<feature type="transmembrane region" description="Helical" evidence="2">
    <location>
        <begin position="225"/>
        <end position="251"/>
    </location>
</feature>
<gene>
    <name evidence="4" type="ORF">VKT23_013371</name>
</gene>
<feature type="region of interest" description="Disordered" evidence="1">
    <location>
        <begin position="172"/>
        <end position="219"/>
    </location>
</feature>